<dbReference type="Proteomes" id="UP000516320">
    <property type="component" value="Chromosome"/>
</dbReference>
<dbReference type="KEGG" id="cpoy:GP475_04035"/>
<evidence type="ECO:0000313" key="2">
    <source>
        <dbReference type="Proteomes" id="UP000516320"/>
    </source>
</evidence>
<sequence>MIHAASFALIDSVNVLLIGVVVALGLIIPPHGPYRKTVALLIGGDWFGVFLLALLSLLVFNNLGGLVISFTESVAFGIVIILAGILIAVLTALGGSNDALIQRILVPLKNPGILTVLTGTILGLAQSITSAPFFLGLIELSATPLAPTWKYSWVILYATLALSLPMLSAVLVGIVRRYPNSVAGHFFDWMRQRPQAMTLFAGYGVGILLIVMGVVELLT</sequence>
<dbReference type="RefSeq" id="WP_187975365.1">
    <property type="nucleotide sequence ID" value="NZ_CP046884.1"/>
</dbReference>
<gene>
    <name evidence="1" type="ORF">GP475_04035</name>
</gene>
<evidence type="ECO:0000313" key="1">
    <source>
        <dbReference type="EMBL" id="QNQ89908.1"/>
    </source>
</evidence>
<proteinExistence type="predicted"/>
<keyword evidence="2" id="KW-1185">Reference proteome</keyword>
<organism evidence="1 2">
    <name type="scientific">Corynebacterium poyangense</name>
    <dbReference type="NCBI Taxonomy" id="2684405"/>
    <lineage>
        <taxon>Bacteria</taxon>
        <taxon>Bacillati</taxon>
        <taxon>Actinomycetota</taxon>
        <taxon>Actinomycetes</taxon>
        <taxon>Mycobacteriales</taxon>
        <taxon>Corynebacteriaceae</taxon>
        <taxon>Corynebacterium</taxon>
    </lineage>
</organism>
<dbReference type="AlphaFoldDB" id="A0A7H0SMY3"/>
<accession>A0A7H0SMY3</accession>
<name>A0A7H0SMY3_9CORY</name>
<dbReference type="EMBL" id="CP046884">
    <property type="protein sequence ID" value="QNQ89908.1"/>
    <property type="molecule type" value="Genomic_DNA"/>
</dbReference>
<protein>
    <submittedName>
        <fullName evidence="1">Uncharacterized protein</fullName>
    </submittedName>
</protein>
<reference evidence="1 2" key="1">
    <citation type="submission" date="2019-12" db="EMBL/GenBank/DDBJ databases">
        <title>Corynebacterium sp. nov., isolated from feces of the Anser Albifrons in China.</title>
        <authorList>
            <person name="Liu Q."/>
        </authorList>
    </citation>
    <scope>NUCLEOTIDE SEQUENCE [LARGE SCALE GENOMIC DNA]</scope>
    <source>
        <strain evidence="1 2">4H37-19</strain>
    </source>
</reference>